<organism evidence="1">
    <name type="scientific">freshwater sediment metagenome</name>
    <dbReference type="NCBI Taxonomy" id="556182"/>
    <lineage>
        <taxon>unclassified sequences</taxon>
        <taxon>metagenomes</taxon>
        <taxon>ecological metagenomes</taxon>
    </lineage>
</organism>
<dbReference type="EMBL" id="OY288114">
    <property type="protein sequence ID" value="CAJ0854434.1"/>
    <property type="molecule type" value="Genomic_DNA"/>
</dbReference>
<protein>
    <submittedName>
        <fullName evidence="1">Uncharacterized protein</fullName>
    </submittedName>
</protein>
<dbReference type="AlphaFoldDB" id="A0AA48LXG2"/>
<evidence type="ECO:0000313" key="1">
    <source>
        <dbReference type="EMBL" id="CAJ0854434.1"/>
    </source>
</evidence>
<gene>
    <name evidence="1" type="ORF">AMST5_00740</name>
</gene>
<proteinExistence type="predicted"/>
<name>A0AA48LXG2_9ZZZZ</name>
<reference evidence="1" key="1">
    <citation type="submission" date="2023-07" db="EMBL/GenBank/DDBJ databases">
        <authorList>
            <person name="Pelsma A.J. K."/>
        </authorList>
    </citation>
    <scope>NUCLEOTIDE SEQUENCE</scope>
</reference>
<sequence>MTINEETSDLRSPYDLSLKMRRRCEGLAFLIEVASENCSFPSMDKGMGIAQLFADVSAAATELHAAIRREDLIASGYLHDPIFPAIERHKMLHQRFEDICRRTDEAVAEQEGRVVTDEDRSEWKFADRIEQDALQALVETKPKTAAGVKAAVEYLSQVESGGESGLLAKFAMTLVGCELLEAKQ</sequence>
<accession>A0AA48LXG2</accession>